<dbReference type="PANTHER" id="PTHR31138">
    <property type="entry name" value="CHROMOSOME 19, WHOLE GENOME SHOTGUN SEQUENCE"/>
    <property type="match status" value="1"/>
</dbReference>
<feature type="region of interest" description="Disordered" evidence="1">
    <location>
        <begin position="150"/>
        <end position="178"/>
    </location>
</feature>
<evidence type="ECO:0000259" key="2">
    <source>
        <dbReference type="Pfam" id="PF19343"/>
    </source>
</evidence>
<comment type="caution">
    <text evidence="3">The sequence shown here is derived from an EMBL/GenBank/DDBJ whole genome shotgun (WGS) entry which is preliminary data.</text>
</comment>
<accession>A0A9W8HEF2</accession>
<proteinExistence type="predicted"/>
<feature type="compositionally biased region" description="Basic and acidic residues" evidence="1">
    <location>
        <begin position="150"/>
        <end position="159"/>
    </location>
</feature>
<protein>
    <recommendedName>
        <fullName evidence="2">HAM1-like N-terminal domain-containing protein</fullName>
    </recommendedName>
</protein>
<keyword evidence="4" id="KW-1185">Reference proteome</keyword>
<evidence type="ECO:0000256" key="1">
    <source>
        <dbReference type="SAM" id="MobiDB-lite"/>
    </source>
</evidence>
<organism evidence="3 4">
    <name type="scientific">Coemansia javaensis</name>
    <dbReference type="NCBI Taxonomy" id="2761396"/>
    <lineage>
        <taxon>Eukaryota</taxon>
        <taxon>Fungi</taxon>
        <taxon>Fungi incertae sedis</taxon>
        <taxon>Zoopagomycota</taxon>
        <taxon>Kickxellomycotina</taxon>
        <taxon>Kickxellomycetes</taxon>
        <taxon>Kickxellales</taxon>
        <taxon>Kickxellaceae</taxon>
        <taxon>Coemansia</taxon>
    </lineage>
</organism>
<dbReference type="OrthoDB" id="19394at2759"/>
<feature type="domain" description="HAM1-like N-terminal" evidence="2">
    <location>
        <begin position="218"/>
        <end position="610"/>
    </location>
</feature>
<feature type="region of interest" description="Disordered" evidence="1">
    <location>
        <begin position="727"/>
        <end position="770"/>
    </location>
</feature>
<gene>
    <name evidence="3" type="ORF">H4R18_002660</name>
</gene>
<feature type="compositionally biased region" description="Basic residues" evidence="1">
    <location>
        <begin position="235"/>
        <end position="251"/>
    </location>
</feature>
<evidence type="ECO:0000313" key="3">
    <source>
        <dbReference type="EMBL" id="KAJ2781799.1"/>
    </source>
</evidence>
<feature type="compositionally biased region" description="Basic and acidic residues" evidence="1">
    <location>
        <begin position="215"/>
        <end position="233"/>
    </location>
</feature>
<evidence type="ECO:0000313" key="4">
    <source>
        <dbReference type="Proteomes" id="UP001140217"/>
    </source>
</evidence>
<sequence length="770" mass="84206">MPQSDKSEGVASRPPSQSDISPGGDMVPLDEYYKPKSTRARFEELASTYRRASDRNGKMLVRLDQAVEKKTAFLRMIQLAKNGELPPTQRIVGTLQQIDFDKMRTYPTTFQGKKVVDHMETATRSGIRAFEEINGEDGLQNVIESLDSARRKTADDRKLLKSKAKNKAKAPEGAGSSAGKDMLILAKGVGTSASFRKLLGDLFDLANDAVQGKLSKGDADAKKDHKGDADANGRRGSKNRKGSAKGRKGSKGHGDAKGHGDGANQYASDTGLPLSSEDEAALLDRMRDIAVEVRKSTEMRRALSSLHALYTTVYGKTSGSLKDASNQFEGHPAKDDLEEAYDQTKALLSRLGGGYDMSALATALSAFVDMTRTNKGFKQVVDNARDFAHWTMDVNASELTSESFQTRGRELIAQSQKVLSEEERATVRTLSTEAQRYMHAVGQNPVLVDYRDNMVALAHYIMGHGLGKEERREHHRALRRDVLANLPVLMQEVRYVPLPRIAGQNKDIEFAADNVVLDLKGFVPEHMSFDMHDEAYPRAALFNEKAAARSGKGFCNEQFYSLRITGVHFVAEHVAFYVKKKRGFPRIAEKGIANLVVKNRGLDVAIKLRKLHCSEKPQVPVDDDGGSESAQPRRSSDSSASTRSEREFDIVDVRVKMRDLDIVVHENKHTITSALALTLMKPTARHLISRSIARALTDALVSGDRAVAKYGATAQDLITSGARKAVASGKAKAKAKSGREEGSTAAQSGAKRRDSLVEEQGAAPVHASSP</sequence>
<dbReference type="PANTHER" id="PTHR31138:SF1">
    <property type="entry name" value="PDZ DOMAIN-CONTAINING PROTEIN"/>
    <property type="match status" value="1"/>
</dbReference>
<name>A0A9W8HEF2_9FUNG</name>
<feature type="compositionally biased region" description="Low complexity" evidence="1">
    <location>
        <begin position="627"/>
        <end position="642"/>
    </location>
</feature>
<dbReference type="InterPro" id="IPR045967">
    <property type="entry name" value="HAM1-like_N"/>
</dbReference>
<feature type="region of interest" description="Disordered" evidence="1">
    <location>
        <begin position="616"/>
        <end position="643"/>
    </location>
</feature>
<feature type="region of interest" description="Disordered" evidence="1">
    <location>
        <begin position="1"/>
        <end position="33"/>
    </location>
</feature>
<dbReference type="EMBL" id="JANBUL010000092">
    <property type="protein sequence ID" value="KAJ2781799.1"/>
    <property type="molecule type" value="Genomic_DNA"/>
</dbReference>
<reference evidence="3" key="1">
    <citation type="submission" date="2022-07" db="EMBL/GenBank/DDBJ databases">
        <title>Phylogenomic reconstructions and comparative analyses of Kickxellomycotina fungi.</title>
        <authorList>
            <person name="Reynolds N.K."/>
            <person name="Stajich J.E."/>
            <person name="Barry K."/>
            <person name="Grigoriev I.V."/>
            <person name="Crous P."/>
            <person name="Smith M.E."/>
        </authorList>
    </citation>
    <scope>NUCLEOTIDE SEQUENCE</scope>
    <source>
        <strain evidence="3">NBRC 105414</strain>
    </source>
</reference>
<dbReference type="Proteomes" id="UP001140217">
    <property type="component" value="Unassembled WGS sequence"/>
</dbReference>
<feature type="region of interest" description="Disordered" evidence="1">
    <location>
        <begin position="214"/>
        <end position="271"/>
    </location>
</feature>
<dbReference type="Pfam" id="PF19343">
    <property type="entry name" value="HAM1_N"/>
    <property type="match status" value="1"/>
</dbReference>
<dbReference type="AlphaFoldDB" id="A0A9W8HEF2"/>